<evidence type="ECO:0000256" key="11">
    <source>
        <dbReference type="ARBA" id="ARBA00022840"/>
    </source>
</evidence>
<dbReference type="CDD" id="cd07067">
    <property type="entry name" value="HP_PGM_like"/>
    <property type="match status" value="1"/>
</dbReference>
<proteinExistence type="inferred from homology"/>
<dbReference type="Pfam" id="PF00300">
    <property type="entry name" value="His_Phos_1"/>
    <property type="match status" value="1"/>
</dbReference>
<dbReference type="InterPro" id="IPR023586">
    <property type="entry name" value="Ile-tRNA-ligase_type2"/>
</dbReference>
<evidence type="ECO:0000256" key="15">
    <source>
        <dbReference type="ARBA" id="ARBA00048359"/>
    </source>
</evidence>
<dbReference type="InterPro" id="IPR013155">
    <property type="entry name" value="M/V/L/I-tRNA-synth_anticd-bd"/>
</dbReference>
<evidence type="ECO:0000259" key="18">
    <source>
        <dbReference type="Pfam" id="PF08264"/>
    </source>
</evidence>
<dbReference type="STRING" id="1802114.A2719_05515"/>
<dbReference type="FunFam" id="3.40.50.620:FF:000063">
    <property type="entry name" value="Isoleucine--tRNA ligase"/>
    <property type="match status" value="1"/>
</dbReference>
<evidence type="ECO:0000256" key="5">
    <source>
        <dbReference type="ARBA" id="ARBA00013165"/>
    </source>
</evidence>
<dbReference type="PANTHER" id="PTHR42780:SF1">
    <property type="entry name" value="ISOLEUCINE--TRNA LIGASE, CYTOPLASMIC"/>
    <property type="match status" value="1"/>
</dbReference>
<evidence type="ECO:0000256" key="16">
    <source>
        <dbReference type="RuleBase" id="RU363035"/>
    </source>
</evidence>
<comment type="function">
    <text evidence="14">Catalyzes the attachment of isoleucine to tRNA(Ile). As IleRS can inadvertently accommodate and process structurally similar amino acids such as valine, to avoid such errors it has two additional distinct tRNA(Ile)-dependent editing activities. One activity is designated as 'pretransfer' editing and involves the hydrolysis of activated Val-AMP. The other activity is designated 'posttransfer' editing and involves deacylation of mischarged Val-tRNA(Ile).</text>
</comment>
<comment type="catalytic activity">
    <reaction evidence="15">
        <text>tRNA(Ile) + L-isoleucine + ATP = L-isoleucyl-tRNA(Ile) + AMP + diphosphate</text>
        <dbReference type="Rhea" id="RHEA:11060"/>
        <dbReference type="Rhea" id="RHEA-COMP:9666"/>
        <dbReference type="Rhea" id="RHEA-COMP:9695"/>
        <dbReference type="ChEBI" id="CHEBI:30616"/>
        <dbReference type="ChEBI" id="CHEBI:33019"/>
        <dbReference type="ChEBI" id="CHEBI:58045"/>
        <dbReference type="ChEBI" id="CHEBI:78442"/>
        <dbReference type="ChEBI" id="CHEBI:78528"/>
        <dbReference type="ChEBI" id="CHEBI:456215"/>
        <dbReference type="EC" id="6.1.1.5"/>
    </reaction>
</comment>
<dbReference type="InterPro" id="IPR009008">
    <property type="entry name" value="Val/Leu/Ile-tRNA-synth_edit"/>
</dbReference>
<dbReference type="SUPFAM" id="SSF50677">
    <property type="entry name" value="ValRS/IleRS/LeuRS editing domain"/>
    <property type="match status" value="1"/>
</dbReference>
<keyword evidence="6" id="KW-0963">Cytoplasm</keyword>
<evidence type="ECO:0000256" key="13">
    <source>
        <dbReference type="ARBA" id="ARBA00023146"/>
    </source>
</evidence>
<feature type="domain" description="Aminoacyl-tRNA synthetase class Ia" evidence="17">
    <location>
        <begin position="761"/>
        <end position="897"/>
    </location>
</feature>
<comment type="similarity">
    <text evidence="3">Belongs to the class-I aminoacyl-tRNA synthetase family. IleS type 2 subfamily.</text>
</comment>
<dbReference type="PANTHER" id="PTHR42780">
    <property type="entry name" value="SOLEUCYL-TRNA SYNTHETASE"/>
    <property type="match status" value="1"/>
</dbReference>
<name>A0A1G2G0P6_9BACT</name>
<dbReference type="Gene3D" id="3.90.740.10">
    <property type="entry name" value="Valyl/Leucyl/Isoleucyl-tRNA synthetase, editing domain"/>
    <property type="match status" value="1"/>
</dbReference>
<evidence type="ECO:0000256" key="14">
    <source>
        <dbReference type="ARBA" id="ARBA00025217"/>
    </source>
</evidence>
<feature type="domain" description="Methionyl/Valyl/Leucyl/Isoleucyl-tRNA synthetase anticodon-binding" evidence="18">
    <location>
        <begin position="948"/>
        <end position="1094"/>
    </location>
</feature>
<dbReference type="EC" id="6.1.1.5" evidence="5"/>
<keyword evidence="8" id="KW-0479">Metal-binding</keyword>
<dbReference type="InterPro" id="IPR002301">
    <property type="entry name" value="Ile-tRNA-ligase"/>
</dbReference>
<evidence type="ECO:0000256" key="6">
    <source>
        <dbReference type="ARBA" id="ARBA00022490"/>
    </source>
</evidence>
<evidence type="ECO:0000256" key="8">
    <source>
        <dbReference type="ARBA" id="ARBA00022723"/>
    </source>
</evidence>
<dbReference type="InterPro" id="IPR009080">
    <property type="entry name" value="tRNAsynth_Ia_anticodon-bd"/>
</dbReference>
<dbReference type="InterPro" id="IPR029033">
    <property type="entry name" value="His_PPase_superfam"/>
</dbReference>
<dbReference type="Pfam" id="PF19302">
    <property type="entry name" value="DUF5915"/>
    <property type="match status" value="1"/>
</dbReference>
<evidence type="ECO:0000313" key="20">
    <source>
        <dbReference type="Proteomes" id="UP000177480"/>
    </source>
</evidence>
<comment type="subcellular location">
    <subcellularLocation>
        <location evidence="2">Cytoplasm</location>
    </subcellularLocation>
</comment>
<dbReference type="GO" id="GO:0002161">
    <property type="term" value="F:aminoacyl-tRNA deacylase activity"/>
    <property type="evidence" value="ECO:0007669"/>
    <property type="project" value="InterPro"/>
</dbReference>
<evidence type="ECO:0000256" key="4">
    <source>
        <dbReference type="ARBA" id="ARBA00011245"/>
    </source>
</evidence>
<evidence type="ECO:0000256" key="10">
    <source>
        <dbReference type="ARBA" id="ARBA00022833"/>
    </source>
</evidence>
<dbReference type="PROSITE" id="PS00178">
    <property type="entry name" value="AA_TRNA_LIGASE_I"/>
    <property type="match status" value="1"/>
</dbReference>
<dbReference type="PRINTS" id="PR00984">
    <property type="entry name" value="TRNASYNTHILE"/>
</dbReference>
<feature type="domain" description="Aminoacyl-tRNA synthetase class Ia" evidence="17">
    <location>
        <begin position="40"/>
        <end position="550"/>
    </location>
</feature>
<evidence type="ECO:0000256" key="12">
    <source>
        <dbReference type="ARBA" id="ARBA00022917"/>
    </source>
</evidence>
<evidence type="ECO:0000256" key="7">
    <source>
        <dbReference type="ARBA" id="ARBA00022598"/>
    </source>
</evidence>
<dbReference type="Pfam" id="PF00133">
    <property type="entry name" value="tRNA-synt_1"/>
    <property type="match status" value="2"/>
</dbReference>
<reference evidence="19 20" key="1">
    <citation type="journal article" date="2016" name="Nat. Commun.">
        <title>Thousands of microbial genomes shed light on interconnected biogeochemical processes in an aquifer system.</title>
        <authorList>
            <person name="Anantharaman K."/>
            <person name="Brown C.T."/>
            <person name="Hug L.A."/>
            <person name="Sharon I."/>
            <person name="Castelle C.J."/>
            <person name="Probst A.J."/>
            <person name="Thomas B.C."/>
            <person name="Singh A."/>
            <person name="Wilkins M.J."/>
            <person name="Karaoz U."/>
            <person name="Brodie E.L."/>
            <person name="Williams K.H."/>
            <person name="Hubbard S.S."/>
            <person name="Banfield J.F."/>
        </authorList>
    </citation>
    <scope>NUCLEOTIDE SEQUENCE [LARGE SCALE GENOMIC DNA]</scope>
</reference>
<accession>A0A1G2G0P6</accession>
<keyword evidence="13 16" id="KW-0030">Aminoacyl-tRNA synthetase</keyword>
<gene>
    <name evidence="19" type="ORF">A2719_05515</name>
</gene>
<evidence type="ECO:0000256" key="1">
    <source>
        <dbReference type="ARBA" id="ARBA00001947"/>
    </source>
</evidence>
<comment type="cofactor">
    <cofactor evidence="1">
        <name>Zn(2+)</name>
        <dbReference type="ChEBI" id="CHEBI:29105"/>
    </cofactor>
</comment>
<dbReference type="Pfam" id="PF08264">
    <property type="entry name" value="Anticodon_1"/>
    <property type="match status" value="1"/>
</dbReference>
<keyword evidence="9 16" id="KW-0547">Nucleotide-binding</keyword>
<keyword evidence="7 16" id="KW-0436">Ligase</keyword>
<dbReference type="InterPro" id="IPR001412">
    <property type="entry name" value="aa-tRNA-synth_I_CS"/>
</dbReference>
<dbReference type="InterPro" id="IPR013078">
    <property type="entry name" value="His_Pase_superF_clade-1"/>
</dbReference>
<sequence length="1226" mass="140846">MILRVFLGSLKNGLFLFKICSMQEKSENNKKSVSEKEEEILTFWQDNKIFEKSLELRKGGELFTFYDGPPFATGKPHYGHMPSSFLKDVIPRYQTMQGKYVPRRWGWDCHGLPLENIIEQELGLAHKKDIEHYGIAKFNAEAERAVLRFADAWKQFIPRIGRWVDMENDYRTMDPTYTESVWWVFKTLYEKGLIYEGYKSMHICPRCETTLANFEVSQGYKDITDISVYVKFQLCDEPNTYVLAWTTTPWTLPGNVALAVGNKMEYVKILKVYTGVEMSKNSRVKEYFILARDIFEKEGVQQKVAGDDGNNEWRIFQGELYRKVDNFLGEKLTGKKYKPVFDYYARDEKLENRKNGWKIYAADFVTTDEGTGVVHIAPAFGEDDMRLGKEHNLPFIQHVSMDGVFKPEVADFAGFSVKPKEDHQKTDIEILKFLHKEGVLFSKKKITHSYPFCWRCDTPLLNYAATSWFVNVSEARKDLQKTNQEISWIPAHLKDGRFGKGLETAPDWAISRTRFWGAPLPVWKCVACDKKFVAGSLEDLEARRTKKPNMFILMRHGEREDLVYEKDNPKECGPVVISSKPTVNIHLSERGKAGVGEVADELKKEGGVDLIYSSDFIHTRETAEIISEALGGVPVVYDEHLRELNHGTFFEGRTVAEYYAFFASPEERFTKKPEGGETLHDARGRMMQALREIDATHEGKRVLVISHGDPLWMLEGTLKNMTEKELLVFRDTKYMKQGETRPVDFKNYPYSEDGRLNMHRPYIDEVVLRCECGGEMKRILEVFDCWFESGSMPYGQHHYIGTPLPEFDPVTNKGFPADFIAEGLDQTRGWFYSLHVLATNLFKKPAYKHVVVNGIILAEDGQKMSKRLKNYPDPMEVIATYGADALRLYILSSPAVYADDMNFSEKGVSEVYKKVIVRFLNVVSFYEQYASLDDAAPVSFGDSLHVLDKFILVELRNVKEAVEKALDEYQLQRASRALAGFIETLSTFYLQYSRDRFKEDNPRHLLVRDVLRYVLVHIAKVSAPLVPFLAERVYGSVKYTDAAESVHVEDWPTLDVAVASFEADAADAAEIPKIVEAILAERSNAGIPVRQPLRLGKAARLPKNEECREVIRARVNVERLREDTSLPADHPAWIDSEITPELREKGMVRECTHGVQEIRKHMRLKPHDRIILEVYTKDETIKDFFGRHKEEITRAVHADALVFEEEPGEHEIDLGDHKIAISLIRV</sequence>
<organism evidence="19 20">
    <name type="scientific">Candidatus Ryanbacteria bacterium RIFCSPHIGHO2_01_FULL_45_22</name>
    <dbReference type="NCBI Taxonomy" id="1802114"/>
    <lineage>
        <taxon>Bacteria</taxon>
        <taxon>Candidatus Ryaniibacteriota</taxon>
    </lineage>
</organism>
<dbReference type="GO" id="GO:0005737">
    <property type="term" value="C:cytoplasm"/>
    <property type="evidence" value="ECO:0007669"/>
    <property type="project" value="UniProtKB-SubCell"/>
</dbReference>
<dbReference type="SUPFAM" id="SSF53254">
    <property type="entry name" value="Phosphoglycerate mutase-like"/>
    <property type="match status" value="1"/>
</dbReference>
<dbReference type="InterPro" id="IPR014729">
    <property type="entry name" value="Rossmann-like_a/b/a_fold"/>
</dbReference>
<evidence type="ECO:0000259" key="17">
    <source>
        <dbReference type="Pfam" id="PF00133"/>
    </source>
</evidence>
<evidence type="ECO:0000256" key="9">
    <source>
        <dbReference type="ARBA" id="ARBA00022741"/>
    </source>
</evidence>
<dbReference type="Gene3D" id="3.40.50.620">
    <property type="entry name" value="HUPs"/>
    <property type="match status" value="2"/>
</dbReference>
<comment type="subunit">
    <text evidence="4">Monomer.</text>
</comment>
<dbReference type="Gene3D" id="3.40.50.1240">
    <property type="entry name" value="Phosphoglycerate mutase-like"/>
    <property type="match status" value="1"/>
</dbReference>
<dbReference type="GO" id="GO:0004822">
    <property type="term" value="F:isoleucine-tRNA ligase activity"/>
    <property type="evidence" value="ECO:0007669"/>
    <property type="project" value="UniProtKB-EC"/>
</dbReference>
<dbReference type="GO" id="GO:0046872">
    <property type="term" value="F:metal ion binding"/>
    <property type="evidence" value="ECO:0007669"/>
    <property type="project" value="UniProtKB-KW"/>
</dbReference>
<protein>
    <recommendedName>
        <fullName evidence="5">isoleucine--tRNA ligase</fullName>
        <ecNumber evidence="5">6.1.1.5</ecNumber>
    </recommendedName>
</protein>
<keyword evidence="11 16" id="KW-0067">ATP-binding</keyword>
<dbReference type="EMBL" id="MHNK01000015">
    <property type="protein sequence ID" value="OGZ43430.1"/>
    <property type="molecule type" value="Genomic_DNA"/>
</dbReference>
<dbReference type="SUPFAM" id="SSF52374">
    <property type="entry name" value="Nucleotidylyl transferase"/>
    <property type="match status" value="1"/>
</dbReference>
<dbReference type="AlphaFoldDB" id="A0A1G2G0P6"/>
<dbReference type="Proteomes" id="UP000177480">
    <property type="component" value="Unassembled WGS sequence"/>
</dbReference>
<keyword evidence="12 16" id="KW-0648">Protein biosynthesis</keyword>
<evidence type="ECO:0000256" key="3">
    <source>
        <dbReference type="ARBA" id="ARBA00007078"/>
    </source>
</evidence>
<dbReference type="GO" id="GO:0006428">
    <property type="term" value="P:isoleucyl-tRNA aminoacylation"/>
    <property type="evidence" value="ECO:0007669"/>
    <property type="project" value="InterPro"/>
</dbReference>
<dbReference type="InterPro" id="IPR002300">
    <property type="entry name" value="aa-tRNA-synth_Ia"/>
</dbReference>
<evidence type="ECO:0000313" key="19">
    <source>
        <dbReference type="EMBL" id="OGZ43430.1"/>
    </source>
</evidence>
<evidence type="ECO:0000256" key="2">
    <source>
        <dbReference type="ARBA" id="ARBA00004496"/>
    </source>
</evidence>
<dbReference type="SUPFAM" id="SSF47323">
    <property type="entry name" value="Anticodon-binding domain of a subclass of class I aminoacyl-tRNA synthetases"/>
    <property type="match status" value="1"/>
</dbReference>
<dbReference type="GO" id="GO:0005524">
    <property type="term" value="F:ATP binding"/>
    <property type="evidence" value="ECO:0007669"/>
    <property type="project" value="UniProtKB-KW"/>
</dbReference>
<dbReference type="Gene3D" id="1.10.730.10">
    <property type="entry name" value="Isoleucyl-tRNA Synthetase, Domain 1"/>
    <property type="match status" value="1"/>
</dbReference>
<comment type="caution">
    <text evidence="19">The sequence shown here is derived from an EMBL/GenBank/DDBJ whole genome shotgun (WGS) entry which is preliminary data.</text>
</comment>
<keyword evidence="10" id="KW-0862">Zinc</keyword>